<evidence type="ECO:0000256" key="4">
    <source>
        <dbReference type="ARBA" id="ARBA00038168"/>
    </source>
</evidence>
<dbReference type="Gene3D" id="3.10.120.10">
    <property type="entry name" value="Cytochrome b5-like heme/steroid binding domain"/>
    <property type="match status" value="1"/>
</dbReference>
<dbReference type="PANTHER" id="PTHR19359">
    <property type="entry name" value="CYTOCHROME B5"/>
    <property type="match status" value="1"/>
</dbReference>
<dbReference type="Proteomes" id="UP000268321">
    <property type="component" value="Unassembled WGS sequence"/>
</dbReference>
<accession>A0A4P9ZCH7</accession>
<dbReference type="InterPro" id="IPR018506">
    <property type="entry name" value="Cyt_B5_heme-BS"/>
</dbReference>
<sequence length="68" mass="7831">EMLNYDEVSAHQSPDDCWVIIHDKVYDITSFLDEHPGGSAIILKYLEKHANNKFDSIHPTDTLTKYLP</sequence>
<dbReference type="Pfam" id="PF00173">
    <property type="entry name" value="Cyt-b5"/>
    <property type="match status" value="1"/>
</dbReference>
<dbReference type="SMART" id="SM01117">
    <property type="entry name" value="Cyt-b5"/>
    <property type="match status" value="1"/>
</dbReference>
<keyword evidence="1 5" id="KW-0349">Heme</keyword>
<evidence type="ECO:0000256" key="2">
    <source>
        <dbReference type="ARBA" id="ARBA00022723"/>
    </source>
</evidence>
<reference evidence="8" key="1">
    <citation type="journal article" date="2018" name="Nat. Microbiol.">
        <title>Leveraging single-cell genomics to expand the fungal tree of life.</title>
        <authorList>
            <person name="Ahrendt S.R."/>
            <person name="Quandt C.A."/>
            <person name="Ciobanu D."/>
            <person name="Clum A."/>
            <person name="Salamov A."/>
            <person name="Andreopoulos B."/>
            <person name="Cheng J.F."/>
            <person name="Woyke T."/>
            <person name="Pelin A."/>
            <person name="Henrissat B."/>
            <person name="Reynolds N.K."/>
            <person name="Benny G.L."/>
            <person name="Smith M.E."/>
            <person name="James T.Y."/>
            <person name="Grigoriev I.V."/>
        </authorList>
    </citation>
    <scope>NUCLEOTIDE SEQUENCE [LARGE SCALE GENOMIC DNA]</scope>
    <source>
        <strain evidence="8">Baker2002</strain>
    </source>
</reference>
<gene>
    <name evidence="7" type="ORF">METBISCDRAFT_17194</name>
</gene>
<dbReference type="InterPro" id="IPR001199">
    <property type="entry name" value="Cyt_B5-like_heme/steroid-bd"/>
</dbReference>
<dbReference type="OrthoDB" id="260519at2759"/>
<evidence type="ECO:0000259" key="6">
    <source>
        <dbReference type="PROSITE" id="PS50255"/>
    </source>
</evidence>
<feature type="domain" description="Cytochrome b5 heme-binding" evidence="6">
    <location>
        <begin position="1"/>
        <end position="68"/>
    </location>
</feature>
<evidence type="ECO:0000256" key="1">
    <source>
        <dbReference type="ARBA" id="ARBA00022617"/>
    </source>
</evidence>
<dbReference type="InterPro" id="IPR050668">
    <property type="entry name" value="Cytochrome_b5"/>
</dbReference>
<evidence type="ECO:0000256" key="5">
    <source>
        <dbReference type="RuleBase" id="RU362121"/>
    </source>
</evidence>
<organism evidence="7 8">
    <name type="scientific">Metschnikowia bicuspidata</name>
    <dbReference type="NCBI Taxonomy" id="27322"/>
    <lineage>
        <taxon>Eukaryota</taxon>
        <taxon>Fungi</taxon>
        <taxon>Dikarya</taxon>
        <taxon>Ascomycota</taxon>
        <taxon>Saccharomycotina</taxon>
        <taxon>Pichiomycetes</taxon>
        <taxon>Metschnikowiaceae</taxon>
        <taxon>Metschnikowia</taxon>
    </lineage>
</organism>
<keyword evidence="2 5" id="KW-0479">Metal-binding</keyword>
<dbReference type="SUPFAM" id="SSF55856">
    <property type="entry name" value="Cytochrome b5-like heme/steroid binding domain"/>
    <property type="match status" value="1"/>
</dbReference>
<keyword evidence="3 5" id="KW-0408">Iron</keyword>
<comment type="similarity">
    <text evidence="4 5">Belongs to the cytochrome b5 family.</text>
</comment>
<dbReference type="PROSITE" id="PS50255">
    <property type="entry name" value="CYTOCHROME_B5_2"/>
    <property type="match status" value="1"/>
</dbReference>
<evidence type="ECO:0000313" key="8">
    <source>
        <dbReference type="Proteomes" id="UP000268321"/>
    </source>
</evidence>
<feature type="non-terminal residue" evidence="7">
    <location>
        <position position="1"/>
    </location>
</feature>
<dbReference type="EMBL" id="ML004467">
    <property type="protein sequence ID" value="RKP30062.1"/>
    <property type="molecule type" value="Genomic_DNA"/>
</dbReference>
<evidence type="ECO:0000313" key="7">
    <source>
        <dbReference type="EMBL" id="RKP30062.1"/>
    </source>
</evidence>
<dbReference type="AlphaFoldDB" id="A0A4P9ZCH7"/>
<proteinExistence type="inferred from homology"/>
<dbReference type="GO" id="GO:0020037">
    <property type="term" value="F:heme binding"/>
    <property type="evidence" value="ECO:0007669"/>
    <property type="project" value="UniProtKB-UniRule"/>
</dbReference>
<dbReference type="GO" id="GO:0046872">
    <property type="term" value="F:metal ion binding"/>
    <property type="evidence" value="ECO:0007669"/>
    <property type="project" value="UniProtKB-UniRule"/>
</dbReference>
<evidence type="ECO:0000256" key="3">
    <source>
        <dbReference type="ARBA" id="ARBA00023004"/>
    </source>
</evidence>
<keyword evidence="8" id="KW-1185">Reference proteome</keyword>
<dbReference type="GO" id="GO:0016020">
    <property type="term" value="C:membrane"/>
    <property type="evidence" value="ECO:0007669"/>
    <property type="project" value="TreeGrafter"/>
</dbReference>
<dbReference type="PROSITE" id="PS00191">
    <property type="entry name" value="CYTOCHROME_B5_1"/>
    <property type="match status" value="1"/>
</dbReference>
<dbReference type="InterPro" id="IPR036400">
    <property type="entry name" value="Cyt_B5-like_heme/steroid_sf"/>
</dbReference>
<dbReference type="PRINTS" id="PR00363">
    <property type="entry name" value="CYTOCHROMEB5"/>
</dbReference>
<name>A0A4P9ZCH7_9ASCO</name>
<protein>
    <submittedName>
        <fullName evidence="7">Cytochrome b5</fullName>
    </submittedName>
</protein>